<reference evidence="12 13" key="1">
    <citation type="submission" date="2016-03" db="EMBL/GenBank/DDBJ databases">
        <title>Shallow-sea hydrothermal system.</title>
        <authorList>
            <person name="Tang K."/>
        </authorList>
    </citation>
    <scope>NUCLEOTIDE SEQUENCE [LARGE SCALE GENOMIC DNA]</scope>
    <source>
        <strain evidence="12 13">JLT9</strain>
    </source>
</reference>
<dbReference type="InterPro" id="IPR027417">
    <property type="entry name" value="P-loop_NTPase"/>
</dbReference>
<evidence type="ECO:0000256" key="10">
    <source>
        <dbReference type="ARBA" id="ARBA00048567"/>
    </source>
</evidence>
<dbReference type="GO" id="GO:0004765">
    <property type="term" value="F:shikimate kinase activity"/>
    <property type="evidence" value="ECO:0007669"/>
    <property type="project" value="UniProtKB-UniRule"/>
</dbReference>
<dbReference type="InterPro" id="IPR031322">
    <property type="entry name" value="Shikimate/glucono_kinase"/>
</dbReference>
<dbReference type="HAMAP" id="MF_00109">
    <property type="entry name" value="Shikimate_kinase"/>
    <property type="match status" value="1"/>
</dbReference>
<evidence type="ECO:0000256" key="9">
    <source>
        <dbReference type="ARBA" id="ARBA00023141"/>
    </source>
</evidence>
<feature type="binding site" evidence="11">
    <location>
        <position position="35"/>
    </location>
    <ligand>
        <name>substrate</name>
    </ligand>
</feature>
<dbReference type="GO" id="GO:0000287">
    <property type="term" value="F:magnesium ion binding"/>
    <property type="evidence" value="ECO:0007669"/>
    <property type="project" value="UniProtKB-UniRule"/>
</dbReference>
<comment type="cofactor">
    <cofactor evidence="11">
        <name>Mg(2+)</name>
        <dbReference type="ChEBI" id="CHEBI:18420"/>
    </cofactor>
    <text evidence="11">Binds 1 Mg(2+) ion per subunit.</text>
</comment>
<feature type="binding site" evidence="11">
    <location>
        <position position="138"/>
    </location>
    <ligand>
        <name>substrate</name>
    </ligand>
</feature>
<dbReference type="SUPFAM" id="SSF52540">
    <property type="entry name" value="P-loop containing nucleoside triphosphate hydrolases"/>
    <property type="match status" value="1"/>
</dbReference>
<evidence type="ECO:0000256" key="3">
    <source>
        <dbReference type="ARBA" id="ARBA00012154"/>
    </source>
</evidence>
<evidence type="ECO:0000256" key="6">
    <source>
        <dbReference type="ARBA" id="ARBA00022741"/>
    </source>
</evidence>
<keyword evidence="5 11" id="KW-0808">Transferase</keyword>
<evidence type="ECO:0000313" key="13">
    <source>
        <dbReference type="Proteomes" id="UP000092482"/>
    </source>
</evidence>
<dbReference type="UniPathway" id="UPA00053">
    <property type="reaction ID" value="UER00088"/>
</dbReference>
<organism evidence="12 13">
    <name type="scientific">Serinicoccus hydrothermalis</name>
    <dbReference type="NCBI Taxonomy" id="1758689"/>
    <lineage>
        <taxon>Bacteria</taxon>
        <taxon>Bacillati</taxon>
        <taxon>Actinomycetota</taxon>
        <taxon>Actinomycetes</taxon>
        <taxon>Micrococcales</taxon>
        <taxon>Ornithinimicrobiaceae</taxon>
        <taxon>Serinicoccus</taxon>
    </lineage>
</organism>
<dbReference type="Pfam" id="PF01202">
    <property type="entry name" value="SKI"/>
    <property type="match status" value="1"/>
</dbReference>
<feature type="binding site" evidence="11">
    <location>
        <begin position="13"/>
        <end position="18"/>
    </location>
    <ligand>
        <name>ATP</name>
        <dbReference type="ChEBI" id="CHEBI:30616"/>
    </ligand>
</feature>
<evidence type="ECO:0000256" key="5">
    <source>
        <dbReference type="ARBA" id="ARBA00022679"/>
    </source>
</evidence>
<dbReference type="KEGG" id="serj:SGUI_0184"/>
<evidence type="ECO:0000256" key="4">
    <source>
        <dbReference type="ARBA" id="ARBA00022605"/>
    </source>
</evidence>
<feature type="binding site" evidence="11">
    <location>
        <position position="17"/>
    </location>
    <ligand>
        <name>Mg(2+)</name>
        <dbReference type="ChEBI" id="CHEBI:18420"/>
    </ligand>
</feature>
<dbReference type="Proteomes" id="UP000092482">
    <property type="component" value="Chromosome"/>
</dbReference>
<dbReference type="GO" id="GO:0005829">
    <property type="term" value="C:cytosol"/>
    <property type="evidence" value="ECO:0007669"/>
    <property type="project" value="TreeGrafter"/>
</dbReference>
<protein>
    <recommendedName>
        <fullName evidence="3 11">Shikimate kinase</fullName>
        <shortName evidence="11">SK</shortName>
        <ecNumber evidence="3 11">2.7.1.71</ecNumber>
    </recommendedName>
</protein>
<dbReference type="EC" id="2.7.1.71" evidence="3 11"/>
<evidence type="ECO:0000256" key="7">
    <source>
        <dbReference type="ARBA" id="ARBA00022777"/>
    </source>
</evidence>
<feature type="binding site" evidence="11">
    <location>
        <position position="155"/>
    </location>
    <ligand>
        <name>ATP</name>
        <dbReference type="ChEBI" id="CHEBI:30616"/>
    </ligand>
</feature>
<dbReference type="STRING" id="1758689.SGUI_0184"/>
<keyword evidence="7 11" id="KW-0418">Kinase</keyword>
<keyword evidence="9 11" id="KW-0057">Aromatic amino acid biosynthesis</keyword>
<keyword evidence="11" id="KW-0479">Metal-binding</keyword>
<keyword evidence="13" id="KW-1185">Reference proteome</keyword>
<keyword evidence="6 11" id="KW-0547">Nucleotide-binding</keyword>
<comment type="pathway">
    <text evidence="1 11">Metabolic intermediate biosynthesis; chorismate biosynthesis; chorismate from D-erythrose 4-phosphate and phosphoenolpyruvate: step 5/7.</text>
</comment>
<evidence type="ECO:0000256" key="2">
    <source>
        <dbReference type="ARBA" id="ARBA00006997"/>
    </source>
</evidence>
<dbReference type="EMBL" id="CP014989">
    <property type="protein sequence ID" value="ANS77580.1"/>
    <property type="molecule type" value="Genomic_DNA"/>
</dbReference>
<keyword evidence="11" id="KW-0963">Cytoplasm</keyword>
<keyword evidence="4 11" id="KW-0028">Amino-acid biosynthesis</keyword>
<dbReference type="GO" id="GO:0005524">
    <property type="term" value="F:ATP binding"/>
    <property type="evidence" value="ECO:0007669"/>
    <property type="project" value="UniProtKB-UniRule"/>
</dbReference>
<dbReference type="GO" id="GO:0009073">
    <property type="term" value="P:aromatic amino acid family biosynthetic process"/>
    <property type="evidence" value="ECO:0007669"/>
    <property type="project" value="UniProtKB-KW"/>
</dbReference>
<dbReference type="InterPro" id="IPR000623">
    <property type="entry name" value="Shikimate_kinase/TSH1"/>
</dbReference>
<accession>A0A1B1N823</accession>
<dbReference type="Gene3D" id="3.40.50.300">
    <property type="entry name" value="P-loop containing nucleotide triphosphate hydrolases"/>
    <property type="match status" value="1"/>
</dbReference>
<keyword evidence="11" id="KW-0460">Magnesium</keyword>
<proteinExistence type="inferred from homology"/>
<feature type="binding site" evidence="11">
    <location>
        <position position="81"/>
    </location>
    <ligand>
        <name>substrate</name>
    </ligand>
</feature>
<sequence>MTRPVVVLVGPPGAGKSTVGQVLAERLSVALHDVDVAIEAAQGRTVSDIFVEDGEPAFRALERAEVLRALTEHEGVLALGGGAVMQPDVATALQEGGHAVVFLDVTIADASSRVGFDASRPLLLVNPRAAWTRLMNARRETYETVSGTRVDTAGRTPEQVADEVTAWLGR</sequence>
<evidence type="ECO:0000313" key="12">
    <source>
        <dbReference type="EMBL" id="ANS77580.1"/>
    </source>
</evidence>
<dbReference type="CDD" id="cd00464">
    <property type="entry name" value="SK"/>
    <property type="match status" value="1"/>
</dbReference>
<feature type="binding site" evidence="11">
    <location>
        <position position="120"/>
    </location>
    <ligand>
        <name>ATP</name>
        <dbReference type="ChEBI" id="CHEBI:30616"/>
    </ligand>
</feature>
<dbReference type="AlphaFoldDB" id="A0A1B1N823"/>
<name>A0A1B1N823_9MICO</name>
<evidence type="ECO:0000256" key="8">
    <source>
        <dbReference type="ARBA" id="ARBA00022840"/>
    </source>
</evidence>
<dbReference type="RefSeq" id="WP_066635104.1">
    <property type="nucleotide sequence ID" value="NZ_CP014989.1"/>
</dbReference>
<dbReference type="OrthoDB" id="9800332at2"/>
<dbReference type="PATRIC" id="fig|1758689.4.peg.190"/>
<gene>
    <name evidence="11" type="primary">aroK</name>
    <name evidence="12" type="ORF">SGUI_0184</name>
</gene>
<comment type="similarity">
    <text evidence="2 11">Belongs to the shikimate kinase family.</text>
</comment>
<comment type="function">
    <text evidence="11">Catalyzes the specific phosphorylation of the 3-hydroxyl group of shikimic acid using ATP as a cosubstrate.</text>
</comment>
<dbReference type="GO" id="GO:0008652">
    <property type="term" value="P:amino acid biosynthetic process"/>
    <property type="evidence" value="ECO:0007669"/>
    <property type="project" value="UniProtKB-KW"/>
</dbReference>
<dbReference type="PRINTS" id="PR01100">
    <property type="entry name" value="SHIKIMTKNASE"/>
</dbReference>
<evidence type="ECO:0000256" key="11">
    <source>
        <dbReference type="HAMAP-Rule" id="MF_00109"/>
    </source>
</evidence>
<keyword evidence="8 11" id="KW-0067">ATP-binding</keyword>
<comment type="subcellular location">
    <subcellularLocation>
        <location evidence="11">Cytoplasm</location>
    </subcellularLocation>
</comment>
<dbReference type="PANTHER" id="PTHR21087">
    <property type="entry name" value="SHIKIMATE KINASE"/>
    <property type="match status" value="1"/>
</dbReference>
<feature type="binding site" evidence="11">
    <location>
        <position position="59"/>
    </location>
    <ligand>
        <name>substrate</name>
    </ligand>
</feature>
<dbReference type="PROSITE" id="PS01128">
    <property type="entry name" value="SHIKIMATE_KINASE"/>
    <property type="match status" value="1"/>
</dbReference>
<dbReference type="PANTHER" id="PTHR21087:SF16">
    <property type="entry name" value="SHIKIMATE KINASE 1, CHLOROPLASTIC"/>
    <property type="match status" value="1"/>
</dbReference>
<evidence type="ECO:0000256" key="1">
    <source>
        <dbReference type="ARBA" id="ARBA00004842"/>
    </source>
</evidence>
<comment type="subunit">
    <text evidence="11">Monomer.</text>
</comment>
<dbReference type="GO" id="GO:0009423">
    <property type="term" value="P:chorismate biosynthetic process"/>
    <property type="evidence" value="ECO:0007669"/>
    <property type="project" value="UniProtKB-UniRule"/>
</dbReference>
<dbReference type="InterPro" id="IPR023000">
    <property type="entry name" value="Shikimate_kinase_CS"/>
</dbReference>
<comment type="catalytic activity">
    <reaction evidence="10 11">
        <text>shikimate + ATP = 3-phosphoshikimate + ADP + H(+)</text>
        <dbReference type="Rhea" id="RHEA:13121"/>
        <dbReference type="ChEBI" id="CHEBI:15378"/>
        <dbReference type="ChEBI" id="CHEBI:30616"/>
        <dbReference type="ChEBI" id="CHEBI:36208"/>
        <dbReference type="ChEBI" id="CHEBI:145989"/>
        <dbReference type="ChEBI" id="CHEBI:456216"/>
        <dbReference type="EC" id="2.7.1.71"/>
    </reaction>
</comment>